<dbReference type="Gene3D" id="3.10.129.10">
    <property type="entry name" value="Hotdog Thioesterase"/>
    <property type="match status" value="1"/>
</dbReference>
<evidence type="ECO:0000259" key="1">
    <source>
        <dbReference type="Pfam" id="PF03061"/>
    </source>
</evidence>
<dbReference type="InterPro" id="IPR052061">
    <property type="entry name" value="PTE-AB_protein"/>
</dbReference>
<reference evidence="3" key="1">
    <citation type="journal article" date="2017" name="Nat. Microbiol.">
        <title>Global analysis of biosynthetic gene clusters reveals vast potential of secondary metabolite production in Penicillium species.</title>
        <authorList>
            <person name="Nielsen J.C."/>
            <person name="Grijseels S."/>
            <person name="Prigent S."/>
            <person name="Ji B."/>
            <person name="Dainat J."/>
            <person name="Nielsen K.F."/>
            <person name="Frisvad J.C."/>
            <person name="Workman M."/>
            <person name="Nielsen J."/>
        </authorList>
    </citation>
    <scope>NUCLEOTIDE SEQUENCE [LARGE SCALE GENOMIC DNA]</scope>
    <source>
        <strain evidence="3">IBT 31811</strain>
    </source>
</reference>
<comment type="caution">
    <text evidence="2">The sequence shown here is derived from an EMBL/GenBank/DDBJ whole genome shotgun (WGS) entry which is preliminary data.</text>
</comment>
<dbReference type="PANTHER" id="PTHR47260:SF2">
    <property type="entry name" value="THIOESTERASE DOMAIN-CONTAINING PROTEIN-RELATED"/>
    <property type="match status" value="1"/>
</dbReference>
<sequence>MSSTRLAKTGSGSLRLFNPTYRTNTSIEAFIQDHPVTRALRANPKFTESRPHLNGPAMLRDPKLLAGSLAGTQKLSVPPYVFNETNGKRMIVILHVEGDGCSHPGIIHGGLITTLIDDTFCRCRSAVLPKRVGVTANLNVDFRKPALTQSYIVLKAEVTRMEGRKSWVEGSIETLELDGGDPSLLAEAKALFIQPKETEGLGL</sequence>
<dbReference type="AlphaFoldDB" id="A0A1V6PYP0"/>
<feature type="domain" description="Thioesterase" evidence="1">
    <location>
        <begin position="105"/>
        <end position="169"/>
    </location>
</feature>
<dbReference type="SUPFAM" id="SSF54637">
    <property type="entry name" value="Thioesterase/thiol ester dehydrase-isomerase"/>
    <property type="match status" value="1"/>
</dbReference>
<accession>A0A1V6PYP0</accession>
<dbReference type="Proteomes" id="UP000191672">
    <property type="component" value="Unassembled WGS sequence"/>
</dbReference>
<evidence type="ECO:0000313" key="3">
    <source>
        <dbReference type="Proteomes" id="UP000191672"/>
    </source>
</evidence>
<dbReference type="EMBL" id="MDYN01000025">
    <property type="protein sequence ID" value="OQD81822.1"/>
    <property type="molecule type" value="Genomic_DNA"/>
</dbReference>
<organism evidence="2 3">
    <name type="scientific">Penicillium antarcticum</name>
    <dbReference type="NCBI Taxonomy" id="416450"/>
    <lineage>
        <taxon>Eukaryota</taxon>
        <taxon>Fungi</taxon>
        <taxon>Dikarya</taxon>
        <taxon>Ascomycota</taxon>
        <taxon>Pezizomycotina</taxon>
        <taxon>Eurotiomycetes</taxon>
        <taxon>Eurotiomycetidae</taxon>
        <taxon>Eurotiales</taxon>
        <taxon>Aspergillaceae</taxon>
        <taxon>Penicillium</taxon>
    </lineage>
</organism>
<dbReference type="CDD" id="cd03443">
    <property type="entry name" value="PaaI_thioesterase"/>
    <property type="match status" value="1"/>
</dbReference>
<proteinExistence type="predicted"/>
<gene>
    <name evidence="2" type="ORF">PENANT_c025G11672</name>
</gene>
<dbReference type="PANTHER" id="PTHR47260">
    <property type="entry name" value="UPF0644 PROTEIN PB2B4.06"/>
    <property type="match status" value="1"/>
</dbReference>
<dbReference type="InterPro" id="IPR029069">
    <property type="entry name" value="HotDog_dom_sf"/>
</dbReference>
<name>A0A1V6PYP0_9EURO</name>
<keyword evidence="3" id="KW-1185">Reference proteome</keyword>
<dbReference type="OrthoDB" id="506431at2759"/>
<evidence type="ECO:0000313" key="2">
    <source>
        <dbReference type="EMBL" id="OQD81822.1"/>
    </source>
</evidence>
<dbReference type="InterPro" id="IPR006683">
    <property type="entry name" value="Thioestr_dom"/>
</dbReference>
<dbReference type="Pfam" id="PF03061">
    <property type="entry name" value="4HBT"/>
    <property type="match status" value="1"/>
</dbReference>
<protein>
    <recommendedName>
        <fullName evidence="1">Thioesterase domain-containing protein</fullName>
    </recommendedName>
</protein>